<evidence type="ECO:0000313" key="5">
    <source>
        <dbReference type="Proteomes" id="UP000295302"/>
    </source>
</evidence>
<protein>
    <recommendedName>
        <fullName evidence="3">AMIN-like domain-containing protein</fullName>
    </recommendedName>
</protein>
<organism evidence="4 5">
    <name type="scientific">Nonomuraea terrae</name>
    <dbReference type="NCBI Taxonomy" id="2530383"/>
    <lineage>
        <taxon>Bacteria</taxon>
        <taxon>Bacillati</taxon>
        <taxon>Actinomycetota</taxon>
        <taxon>Actinomycetes</taxon>
        <taxon>Streptosporangiales</taxon>
        <taxon>Streptosporangiaceae</taxon>
        <taxon>Nonomuraea</taxon>
    </lineage>
</organism>
<feature type="signal peptide" evidence="2">
    <location>
        <begin position="1"/>
        <end position="31"/>
    </location>
</feature>
<dbReference type="RefSeq" id="WP_132611499.1">
    <property type="nucleotide sequence ID" value="NZ_SMKQ01000023.1"/>
</dbReference>
<dbReference type="Pfam" id="PF24837">
    <property type="entry name" value="AMIN-like"/>
    <property type="match status" value="1"/>
</dbReference>
<keyword evidence="5" id="KW-1185">Reference proteome</keyword>
<keyword evidence="2" id="KW-0732">Signal</keyword>
<proteinExistence type="predicted"/>
<dbReference type="InterPro" id="IPR056303">
    <property type="entry name" value="AMIN-like"/>
</dbReference>
<dbReference type="EMBL" id="SMKQ01000023">
    <property type="protein sequence ID" value="TDD51048.1"/>
    <property type="molecule type" value="Genomic_DNA"/>
</dbReference>
<feature type="region of interest" description="Disordered" evidence="1">
    <location>
        <begin position="33"/>
        <end position="72"/>
    </location>
</feature>
<name>A0A4R4YZM9_9ACTN</name>
<dbReference type="AlphaFoldDB" id="A0A4R4YZM9"/>
<evidence type="ECO:0000256" key="1">
    <source>
        <dbReference type="SAM" id="MobiDB-lite"/>
    </source>
</evidence>
<dbReference type="Proteomes" id="UP000295302">
    <property type="component" value="Unassembled WGS sequence"/>
</dbReference>
<gene>
    <name evidence="4" type="ORF">E1286_11410</name>
</gene>
<evidence type="ECO:0000256" key="2">
    <source>
        <dbReference type="SAM" id="SignalP"/>
    </source>
</evidence>
<reference evidence="4 5" key="1">
    <citation type="submission" date="2019-03" db="EMBL/GenBank/DDBJ databases">
        <title>Draft genome sequences of novel Actinobacteria.</title>
        <authorList>
            <person name="Sahin N."/>
            <person name="Ay H."/>
            <person name="Saygin H."/>
        </authorList>
    </citation>
    <scope>NUCLEOTIDE SEQUENCE [LARGE SCALE GENOMIC DNA]</scope>
    <source>
        <strain evidence="4 5">CH32</strain>
    </source>
</reference>
<accession>A0A4R4YZM9</accession>
<comment type="caution">
    <text evidence="4">The sequence shown here is derived from an EMBL/GenBank/DDBJ whole genome shotgun (WGS) entry which is preliminary data.</text>
</comment>
<sequence length="205" mass="21388">MDSPSSPRGRLPAPRVLLALAAGLTVLTACGQAEQSALPEKQAVTTGTPPGGTPGSPSPVPDVPTSTAEVEVDRGGMEPAVVKDVRYASHGSYDRLVVDLEGDVPGYSVRWVDQLVQDGSGRPIDVGGGAYLLLTLFPANAHDEKGRLTWEGGPVYQAGLGNLTGVVRTGDFEARVGIALVLDRKAPFEVKEMGSPNRLVIDVAH</sequence>
<evidence type="ECO:0000313" key="4">
    <source>
        <dbReference type="EMBL" id="TDD51048.1"/>
    </source>
</evidence>
<feature type="domain" description="AMIN-like" evidence="3">
    <location>
        <begin position="81"/>
        <end position="205"/>
    </location>
</feature>
<dbReference type="OrthoDB" id="3393679at2"/>
<feature type="chain" id="PRO_5038918269" description="AMIN-like domain-containing protein" evidence="2">
    <location>
        <begin position="32"/>
        <end position="205"/>
    </location>
</feature>
<evidence type="ECO:0000259" key="3">
    <source>
        <dbReference type="Pfam" id="PF24837"/>
    </source>
</evidence>